<evidence type="ECO:0000313" key="3">
    <source>
        <dbReference type="Proteomes" id="UP000317909"/>
    </source>
</evidence>
<keyword evidence="3" id="KW-1185">Reference proteome</keyword>
<dbReference type="KEGG" id="llh:I41_49170"/>
<dbReference type="Proteomes" id="UP000317909">
    <property type="component" value="Chromosome"/>
</dbReference>
<protein>
    <submittedName>
        <fullName evidence="2">Uncharacterized protein</fullName>
    </submittedName>
</protein>
<sequence length="437" mass="48118">MSRRRYLSLGQKIGLVAASFSLPIVVLTYFVVSSLNAQIRFSNLELAGIAYQRPLERLLNAVQRYQLLSDYANDSEASRQRDELAAEVNAGFAALTPIDRQLAVHLQFTDEGLSKRNRAHLTAKLLNEQWQSIVAIPPQTNDLQRSESLDKLVASLRETITHAGDTSNLILDPDLDSYYLMDVTLLTLPQMQDRMARTIADGRRLLQSDRLNASERVQMAVYAALLEEADLTRIMGALQTSLVEDANFYGVSPTLARGVGLTKDDFQWKSAEFIALIRKMAVDDSVDIAPKAFVDAGLMARDASFTLWDNVVGELQTLLEIRVRDHVVRRNLALVGSGAALGVACILAVALTSNITKPLEQIADALEPGADLLNTSVRRISASPERAELICAELVAHVGYMRQAVQQLALLVHGGFVTYASPSKTPSSKRFTVRANR</sequence>
<dbReference type="AlphaFoldDB" id="A0A517U4W7"/>
<name>A0A517U4W7_9BACT</name>
<dbReference type="EMBL" id="CP036339">
    <property type="protein sequence ID" value="QDT75675.1"/>
    <property type="molecule type" value="Genomic_DNA"/>
</dbReference>
<keyword evidence="1" id="KW-0472">Membrane</keyword>
<proteinExistence type="predicted"/>
<dbReference type="RefSeq" id="WP_145435442.1">
    <property type="nucleotide sequence ID" value="NZ_CP036339.1"/>
</dbReference>
<evidence type="ECO:0000313" key="2">
    <source>
        <dbReference type="EMBL" id="QDT75675.1"/>
    </source>
</evidence>
<dbReference type="OrthoDB" id="9802500at2"/>
<keyword evidence="1" id="KW-0812">Transmembrane</keyword>
<reference evidence="2 3" key="1">
    <citation type="submission" date="2019-02" db="EMBL/GenBank/DDBJ databases">
        <title>Deep-cultivation of Planctomycetes and their phenomic and genomic characterization uncovers novel biology.</title>
        <authorList>
            <person name="Wiegand S."/>
            <person name="Jogler M."/>
            <person name="Boedeker C."/>
            <person name="Pinto D."/>
            <person name="Vollmers J."/>
            <person name="Rivas-Marin E."/>
            <person name="Kohn T."/>
            <person name="Peeters S.H."/>
            <person name="Heuer A."/>
            <person name="Rast P."/>
            <person name="Oberbeckmann S."/>
            <person name="Bunk B."/>
            <person name="Jeske O."/>
            <person name="Meyerdierks A."/>
            <person name="Storesund J.E."/>
            <person name="Kallscheuer N."/>
            <person name="Luecker S."/>
            <person name="Lage O.M."/>
            <person name="Pohl T."/>
            <person name="Merkel B.J."/>
            <person name="Hornburger P."/>
            <person name="Mueller R.-W."/>
            <person name="Bruemmer F."/>
            <person name="Labrenz M."/>
            <person name="Spormann A.M."/>
            <person name="Op den Camp H."/>
            <person name="Overmann J."/>
            <person name="Amann R."/>
            <person name="Jetten M.S.M."/>
            <person name="Mascher T."/>
            <person name="Medema M.H."/>
            <person name="Devos D.P."/>
            <person name="Kaster A.-K."/>
            <person name="Ovreas L."/>
            <person name="Rohde M."/>
            <person name="Galperin M.Y."/>
            <person name="Jogler C."/>
        </authorList>
    </citation>
    <scope>NUCLEOTIDE SEQUENCE [LARGE SCALE GENOMIC DNA]</scope>
    <source>
        <strain evidence="2 3">I41</strain>
    </source>
</reference>
<keyword evidence="1" id="KW-1133">Transmembrane helix</keyword>
<feature type="transmembrane region" description="Helical" evidence="1">
    <location>
        <begin position="12"/>
        <end position="32"/>
    </location>
</feature>
<gene>
    <name evidence="2" type="ORF">I41_49170</name>
</gene>
<accession>A0A517U4W7</accession>
<organism evidence="2 3">
    <name type="scientific">Lacipirellula limnantheis</name>
    <dbReference type="NCBI Taxonomy" id="2528024"/>
    <lineage>
        <taxon>Bacteria</taxon>
        <taxon>Pseudomonadati</taxon>
        <taxon>Planctomycetota</taxon>
        <taxon>Planctomycetia</taxon>
        <taxon>Pirellulales</taxon>
        <taxon>Lacipirellulaceae</taxon>
        <taxon>Lacipirellula</taxon>
    </lineage>
</organism>
<evidence type="ECO:0000256" key="1">
    <source>
        <dbReference type="SAM" id="Phobius"/>
    </source>
</evidence>